<dbReference type="Proteomes" id="UP001519305">
    <property type="component" value="Unassembled WGS sequence"/>
</dbReference>
<feature type="compositionally biased region" description="Basic and acidic residues" evidence="1">
    <location>
        <begin position="480"/>
        <end position="490"/>
    </location>
</feature>
<evidence type="ECO:0000256" key="1">
    <source>
        <dbReference type="SAM" id="MobiDB-lite"/>
    </source>
</evidence>
<organism evidence="2 3">
    <name type="scientific">Corynebacterium freneyi</name>
    <dbReference type="NCBI Taxonomy" id="134034"/>
    <lineage>
        <taxon>Bacteria</taxon>
        <taxon>Bacillati</taxon>
        <taxon>Actinomycetota</taxon>
        <taxon>Actinomycetes</taxon>
        <taxon>Mycobacteriales</taxon>
        <taxon>Corynebacteriaceae</taxon>
        <taxon>Corynebacterium</taxon>
    </lineage>
</organism>
<comment type="caution">
    <text evidence="2">The sequence shown here is derived from an EMBL/GenBank/DDBJ whole genome shotgun (WGS) entry which is preliminary data.</text>
</comment>
<feature type="region of interest" description="Disordered" evidence="1">
    <location>
        <begin position="1"/>
        <end position="45"/>
    </location>
</feature>
<gene>
    <name evidence="2" type="ORF">JOF33_001287</name>
</gene>
<accession>A0ABS4U8T3</accession>
<dbReference type="RefSeq" id="WP_209652996.1">
    <property type="nucleotide sequence ID" value="NZ_CP047357.1"/>
</dbReference>
<dbReference type="CDD" id="cd00085">
    <property type="entry name" value="HNHc"/>
    <property type="match status" value="1"/>
</dbReference>
<evidence type="ECO:0000313" key="3">
    <source>
        <dbReference type="Proteomes" id="UP001519305"/>
    </source>
</evidence>
<feature type="region of interest" description="Disordered" evidence="1">
    <location>
        <begin position="469"/>
        <end position="490"/>
    </location>
</feature>
<keyword evidence="3" id="KW-1185">Reference proteome</keyword>
<proteinExistence type="predicted"/>
<dbReference type="EMBL" id="JAGINY010000001">
    <property type="protein sequence ID" value="MBP2332588.1"/>
    <property type="molecule type" value="Genomic_DNA"/>
</dbReference>
<protein>
    <recommendedName>
        <fullName evidence="4">HNH endonuclease</fullName>
    </recommendedName>
</protein>
<evidence type="ECO:0000313" key="2">
    <source>
        <dbReference type="EMBL" id="MBP2332588.1"/>
    </source>
</evidence>
<reference evidence="2 3" key="1">
    <citation type="submission" date="2021-03" db="EMBL/GenBank/DDBJ databases">
        <title>Sequencing the genomes of 1000 actinobacteria strains.</title>
        <authorList>
            <person name="Klenk H.-P."/>
        </authorList>
    </citation>
    <scope>NUCLEOTIDE SEQUENCE [LARGE SCALE GENOMIC DNA]</scope>
    <source>
        <strain evidence="2 3">DSM 44506</strain>
    </source>
</reference>
<evidence type="ECO:0008006" key="4">
    <source>
        <dbReference type="Google" id="ProtNLM"/>
    </source>
</evidence>
<feature type="region of interest" description="Disordered" evidence="1">
    <location>
        <begin position="193"/>
        <end position="224"/>
    </location>
</feature>
<sequence>MADTAHTDPAHHDDEHRPGDQQHAKQEDGKQQDGTHHGDKHDEDAPFEFPELRYAHENADDPLCAAGLDRNARDLIIAAAACPESLADVEHHLATLHPRLGVTRTEGFAYCDLGIALERLPRLAELLEERPFLPMSHMKAIATAVYCLSDEHLDAFCDRLLRYLAPKRPNQALVGWRSLSKQLCHIVEVLEPAVRPPDPPDDSKPPDPAEDPAFSVDERSPTHTSFKVTLRADEGREVLDSLDAVARAHRCSRTDALLHLIRSKTRVDVVFNVFRAFDGDRAWMSGVGWLSAVATEEWTKRATHLRLSSNGSTDGYAPTDAMDAFIEGRDGICRFPGCSCPAHKADDDHVMPYDAEDPASGGPTNTANLHKLCRRHHNLKTAKLWDVDAHPDGTEVWTSRDGKHTFTTMPEGPLAGFGRQTFDARLTRKTAVLREFNERRIAAEEEARRITEEALRVSDERLRADEEKYQELYGPNATHPDAHLSREEKLRKYPDVPPFGFLG</sequence>
<dbReference type="InterPro" id="IPR003615">
    <property type="entry name" value="HNH_nuc"/>
</dbReference>
<name>A0ABS4U8T3_9CORY</name>